<dbReference type="GO" id="GO:0004553">
    <property type="term" value="F:hydrolase activity, hydrolyzing O-glycosyl compounds"/>
    <property type="evidence" value="ECO:0007669"/>
    <property type="project" value="InterPro"/>
</dbReference>
<dbReference type="GO" id="GO:0005576">
    <property type="term" value="C:extracellular region"/>
    <property type="evidence" value="ECO:0007669"/>
    <property type="project" value="InterPro"/>
</dbReference>
<organism evidence="3 4">
    <name type="scientific">Veronia nyctiphanis</name>
    <dbReference type="NCBI Taxonomy" id="1278244"/>
    <lineage>
        <taxon>Bacteria</taxon>
        <taxon>Pseudomonadati</taxon>
        <taxon>Pseudomonadota</taxon>
        <taxon>Gammaproteobacteria</taxon>
        <taxon>Vibrionales</taxon>
        <taxon>Vibrionaceae</taxon>
        <taxon>Veronia</taxon>
    </lineage>
</organism>
<dbReference type="SUPFAM" id="SSF51055">
    <property type="entry name" value="Carbohydrate binding domain"/>
    <property type="match status" value="1"/>
</dbReference>
<dbReference type="InterPro" id="IPR032798">
    <property type="entry name" value="CBM_5_12_2"/>
</dbReference>
<evidence type="ECO:0000313" key="3">
    <source>
        <dbReference type="EMBL" id="RXJ73996.1"/>
    </source>
</evidence>
<keyword evidence="1" id="KW-0378">Hydrolase</keyword>
<keyword evidence="4" id="KW-1185">Reference proteome</keyword>
<accession>A0A4Q0YS86</accession>
<proteinExistence type="predicted"/>
<name>A0A4Q0YS86_9GAMM</name>
<dbReference type="AlphaFoldDB" id="A0A4Q0YS86"/>
<protein>
    <recommendedName>
        <fullName evidence="2">Chitin-binding type-3 domain-containing protein</fullName>
    </recommendedName>
</protein>
<dbReference type="SMART" id="SM00495">
    <property type="entry name" value="ChtBD3"/>
    <property type="match status" value="1"/>
</dbReference>
<dbReference type="InterPro" id="IPR036573">
    <property type="entry name" value="CBM_sf_5/12"/>
</dbReference>
<comment type="caution">
    <text evidence="3">The sequence shown here is derived from an EMBL/GenBank/DDBJ whole genome shotgun (WGS) entry which is preliminary data.</text>
</comment>
<feature type="domain" description="Chitin-binding type-3" evidence="2">
    <location>
        <begin position="20"/>
        <end position="62"/>
    </location>
</feature>
<evidence type="ECO:0000256" key="1">
    <source>
        <dbReference type="ARBA" id="ARBA00022801"/>
    </source>
</evidence>
<gene>
    <name evidence="3" type="ORF">CS022_06500</name>
</gene>
<dbReference type="EMBL" id="PEIB01000005">
    <property type="protein sequence ID" value="RXJ73996.1"/>
    <property type="molecule type" value="Genomic_DNA"/>
</dbReference>
<dbReference type="Proteomes" id="UP000290287">
    <property type="component" value="Unassembled WGS sequence"/>
</dbReference>
<dbReference type="InterPro" id="IPR003610">
    <property type="entry name" value="CBM5/12"/>
</dbReference>
<dbReference type="Pfam" id="PF14600">
    <property type="entry name" value="CBM_5_12_2"/>
    <property type="match status" value="1"/>
</dbReference>
<evidence type="ECO:0000313" key="4">
    <source>
        <dbReference type="Proteomes" id="UP000290287"/>
    </source>
</evidence>
<sequence length="298" mass="31069">MHALAADNCEAINEYPNWTQTNWAGDPSHANTGDQMHFQGKAYTANWWTKSEPGSDGSWAFAFDCNGSGGGDGSGSVDGPGSADATLLIRKDPVSLAVSGWPRTLALGTFTDKSAALTSELASANVNSVFSSASNAADALAILQQARNVEKSNGGQTIVPVAAVSTASELGEADILTYASLVAHYQNLIQIAAQVQAFKDNAHTSPGSIVLNEGVLAAWQANKDTAFSIVFGTDNALTDVQVKQALREAITAVASSTVTNAQGRHKVLLASITSALSTRPLRLLMTTSRVGLPLKTSY</sequence>
<reference evidence="3 4" key="1">
    <citation type="submission" date="2017-10" db="EMBL/GenBank/DDBJ databases">
        <title>Nyctiphanis sp. nov., isolated from the stomach of the euphausiid Nyctiphanes simplex (Hansen, 1911) in the Gulf of California.</title>
        <authorList>
            <person name="Gomez-Gil B."/>
            <person name="Aguilar-Mendez M."/>
            <person name="Lopez-Cortes A."/>
            <person name="Gomez-Gutierrez J."/>
            <person name="Roque A."/>
            <person name="Lang E."/>
            <person name="Gonzalez-Castillo A."/>
        </authorList>
    </citation>
    <scope>NUCLEOTIDE SEQUENCE [LARGE SCALE GENOMIC DNA]</scope>
    <source>
        <strain evidence="3 4">CAIM 600</strain>
    </source>
</reference>
<dbReference type="GO" id="GO:0005975">
    <property type="term" value="P:carbohydrate metabolic process"/>
    <property type="evidence" value="ECO:0007669"/>
    <property type="project" value="InterPro"/>
</dbReference>
<dbReference type="CDD" id="cd12204">
    <property type="entry name" value="CBD_like"/>
    <property type="match status" value="1"/>
</dbReference>
<dbReference type="GO" id="GO:0030246">
    <property type="term" value="F:carbohydrate binding"/>
    <property type="evidence" value="ECO:0007669"/>
    <property type="project" value="InterPro"/>
</dbReference>
<evidence type="ECO:0000259" key="2">
    <source>
        <dbReference type="SMART" id="SM00495"/>
    </source>
</evidence>
<dbReference type="Gene3D" id="2.10.10.20">
    <property type="entry name" value="Carbohydrate-binding module superfamily 5/12"/>
    <property type="match status" value="1"/>
</dbReference>